<dbReference type="KEGG" id="pcb:PCHAS_0525200"/>
<dbReference type="GeneID" id="3488423"/>
<evidence type="ECO:0000313" key="6">
    <source>
        <dbReference type="EMBL" id="VTZ67588.1"/>
    </source>
</evidence>
<protein>
    <submittedName>
        <fullName evidence="6">Reticulocyte binding protein, putative</fullName>
    </submittedName>
</protein>
<dbReference type="Pfam" id="PF18515">
    <property type="entry name" value="Rh5"/>
    <property type="match status" value="1"/>
</dbReference>
<dbReference type="Pfam" id="PF16830">
    <property type="entry name" value="NBD94"/>
    <property type="match status" value="1"/>
</dbReference>
<feature type="coiled-coil region" evidence="1">
    <location>
        <begin position="560"/>
        <end position="587"/>
    </location>
</feature>
<name>A0A4V0K3V4_PLACU</name>
<evidence type="ECO:0000259" key="5">
    <source>
        <dbReference type="Pfam" id="PF18515"/>
    </source>
</evidence>
<dbReference type="InterPro" id="IPR031789">
    <property type="entry name" value="NBD94"/>
</dbReference>
<keyword evidence="1" id="KW-0175">Coiled coil</keyword>
<evidence type="ECO:0000313" key="7">
    <source>
        <dbReference type="Proteomes" id="UP000071118"/>
    </source>
</evidence>
<feature type="domain" description="NBD94" evidence="4">
    <location>
        <begin position="1172"/>
        <end position="1259"/>
    </location>
</feature>
<reference evidence="6 7" key="1">
    <citation type="journal article" date="2014" name="BMC Biol.">
        <title>A comprehensive evaluation of rodent malaria parasite genomes and gene expression.</title>
        <authorList>
            <person name="Otto T.D."/>
            <person name="Bohme U."/>
            <person name="Jackson A.P."/>
            <person name="Hunt M."/>
            <person name="Franke-Fayard B."/>
            <person name="Hoeijmakers W.A."/>
            <person name="Religa A.A."/>
            <person name="Robertson L."/>
            <person name="Sanders M."/>
            <person name="Ogun S.A."/>
            <person name="Cunningham D."/>
            <person name="Erhart A."/>
            <person name="Billker O."/>
            <person name="Khan S.M."/>
            <person name="Stunnenberg H.G."/>
            <person name="Langhorne J."/>
            <person name="Holder A.A."/>
            <person name="Waters A.P."/>
            <person name="Newbold C.I."/>
            <person name="Pain A."/>
            <person name="Berriman M."/>
            <person name="Janse C.J."/>
        </authorList>
    </citation>
    <scope>NUCLEOTIDE SEQUENCE [LARGE SCALE GENOMIC DNA]</scope>
    <source>
        <strain evidence="6 7">AS</strain>
    </source>
</reference>
<feature type="coiled-coil region" evidence="1">
    <location>
        <begin position="329"/>
        <end position="356"/>
    </location>
</feature>
<gene>
    <name evidence="6" type="ORF">PCHAS_0525200</name>
</gene>
<feature type="coiled-coil region" evidence="1">
    <location>
        <begin position="746"/>
        <end position="801"/>
    </location>
</feature>
<sequence length="2722" mass="319450">MKKIIYITTTYIVLFTSLEVTYGKRIETEKKNHDAQLNNFYLYHNLKGVNLNNSNSSNEKQYNNKNNAINDNKFIQPHSITYFGNQKDTVNDEITLYNDYTNKNDFDTFKIFNNDNEKSNRKETIVKSSFIQKPIAPPFDPSLYNIIDIIYGTSYANESLEFFYAKLRISYDLRTIDSSGYYSSKDLLDSTLNKLKQIEHDILKIKRECEPRRTNVIDEMVKFHDPLYEFYKEPINAYNNSYEFAKRDYVNCMLPRFKNLETRLEAILSSLKPEFDYVFYYSYWDIDGSYKQYAIDTKKLIDSQLNTLKKYPIVNDKRIVPHIKSLIKILETEGENQRLKSKLFFLERQFEEAIQKSRMYLEKCTSSELLMIDYLEDSKKTHYYYELLDKITLIANRRGIFMFNSNNLKSLDTVYKYQKEALDRFVKTLGKLLIQKPDPNNNQIFIDDFYEFDKPLPKSNLTALETKFFEIFKQKWDSYDNEKTFGKNSSQDNNVRLIIQRMAEFKDIIDTMETYKTRDILSKEQILSKIDKNLNKKNYNEIENGLKESYLLAKDWKRVKRQIKTLLEEDTEKAIQLEKEINDLFKKYLEINGETIYLNTLKFELKEKIKNISDKNEYIKKAIDLKKVVENNNAYIDELAKTSPYQVTEYVKNKDKIYSTINSELSKIYQGDLDLLYNELSSIVKENAIDNTEDKAKLEDLKSKIHNEYNKIKNMETETVKLNLSTIENKKNELLSIIVEMKKHIYKELNNELNTIVENFKSKKKQLSSNINDYSNYKNELNKYKSKISEIKNQYNDQSNIDNIKEDEAKQNYEKSKEYATTISDKEDEIFKTINEMKRMKDDILNKVNVFADLENNNKEKINPEHESFAELVNKIKNEISDGQLNDYEKKFNDSKSLINEIKKSIEEEYQNMNILKKVNGYLKICKNTTESIDKFRNKQNKLNEILNKNIKTIKNCNLIEKTYTDNFDNTLTDKKTELEKTFTELSLSNYETSNNELIKYFNDLKKNLGTPKGNTLYQQLAENEKATNDIEQKNINANKNVSNIEIVIHTSIYNINDAIEKLIGKNIELLNKEILKEAQLSITNLNEIKEKLKRYNFDDFAKEENMKYADEITKIKNDINTLDQKVDKNIKKLKDIKNQSEKYADEAKTQISDLEDVINNILSNDDVMKIENKQESLVKKIDKKKNIYNNMNKLLNEIAEIEKDKTSLEEVKNINLAYEKSLNKLFLDQIDKEKEKSENMIKSIEQCKKDFDDIKNKQNIAEAQTLDTQYSKFNELHTISQDNEKYFSDIREKSLKLIEGTYEESNINDIKTKLQKHLLDVQKHNSDINLYLSEITNLYNIFKLNNIQNIIDEVKGYTKKIEEYNQNVKLELDKSKILIETVKEKSDLETCKSKIGSTIDKDVDECIKKITESKNYILSEESNSNTYFKNVKEYNENVSLLFKNIEMANNKAKHILETKKGSGTSDKDDNINELTVNMDKSKNYKDESDKNAKQAEENKNLFEKYKKEVTELLNKYSELATKNNVTQTKKDSNTIINEIKELQKQITLQAEASEKKINTIKKEKFSIEDDNANNNKSNQATIGIQTSLENLENKLLKITNIKKKLNDCLTETESIEKQISSFSINNQDTELSSLKTSLESLKDQKKNIEEQKTELDNLDSEIKSIENEVDQHKKNYEIGIIEKIKENAITNKEELESIKTSIESTIKSIISSFNTNDLEGINTNENLEKYNTEMNNINNEFISSYNLIINYSEAASKEPITYDKIKNTRITAQNELLKIIESKKKSKSYLDNVKIKEVDRIITHFKNKLDNVKDKFTSEYSTINKGLEDISKSIENVKNSTDENSLFDILKQTKNTYMGMIGKTYYSYKDEAENIFKNMVKLAYSLNIQIQNNSGINLFDNVNIAVLSSLSSETKDRLKFIPSPQDEPEIYTKIRNSYDTLLDIFKKSQDTHKKEQDTLNIMNKNQHLYEKIHASNELKGALSDTKYKKEKILNDVKLVLHKFDELNQLTCDSQNYDTILELSNQNQIKTQIDNYEQEKRKFGMDFNVATVEEKLDNIIKSIEKLENDHHSSEKKDSNMQYNSQLNEMTELFNTEIKIIENKIIEKNSLIDKLTKMRKECLLFSYTTLVATLKSKVINYSEFITSATKFSKEYLEYINNSTDSLNNDIDELQTKYNLNQTKKHMVSNITHITNDKNNLIEKEKEATQAINNLTKLFKIDFQNADANMLYYNKLQMTYFYSQLQKSIESIKQLYRKIRAFKLSNIYLINEKYFDISKQFDNILQLQKNKLTENLNNLKEIEQYVSDKKITFLHTVNGNTNSNFNELKEIYDNIISRENKAHDIENVNNKENENIMLYTDTITKLTEKIQNILNFVTTYENNDNIIKQHIQDIDENYVSKIKEILKNTIQSFQQIQNKINEIKAQFYGNSNINSIIITISQNANDVKTLFTKDLTIEKELTQIQNRLENIKNAAHENRNEQIAKYVNTIHNYAEHQFTKIKNNPNKDEIWNTMEIIRNYNKESEVKLQQISNYKNEVVSIITQTTKLIALIKSKYGNNNISYTIAIKHEKNAQYMLNDLNKSQNILRQSINQNKNSIEDLGYRWHGNHNNNNLHTINKHQEISQIKYPKNTYHNNNDNPKYKNYNHSNSDKKGSSKTKSSGDSIKYAGAIAFGLVACYAITNFKKTDDTNEADLDNNEFYNEAEAKYFERDDEVIEINMNEDY</sequence>
<keyword evidence="3" id="KW-0732">Signal</keyword>
<dbReference type="InterPro" id="IPR041668">
    <property type="entry name" value="Rh5_CC"/>
</dbReference>
<organism evidence="6 7">
    <name type="scientific">Plasmodium chabaudi chabaudi</name>
    <dbReference type="NCBI Taxonomy" id="31271"/>
    <lineage>
        <taxon>Eukaryota</taxon>
        <taxon>Sar</taxon>
        <taxon>Alveolata</taxon>
        <taxon>Apicomplexa</taxon>
        <taxon>Aconoidasida</taxon>
        <taxon>Haemosporida</taxon>
        <taxon>Plasmodiidae</taxon>
        <taxon>Plasmodium</taxon>
        <taxon>Plasmodium (Vinckeia)</taxon>
    </lineage>
</organism>
<dbReference type="Proteomes" id="UP000071118">
    <property type="component" value="Chromosome 5"/>
</dbReference>
<dbReference type="InterPro" id="IPR006499">
    <property type="entry name" value="Reticulocyte-bd"/>
</dbReference>
<evidence type="ECO:0000256" key="2">
    <source>
        <dbReference type="SAM" id="MobiDB-lite"/>
    </source>
</evidence>
<evidence type="ECO:0000259" key="4">
    <source>
        <dbReference type="Pfam" id="PF16830"/>
    </source>
</evidence>
<feature type="chain" id="PRO_5020708103" evidence="3">
    <location>
        <begin position="24"/>
        <end position="2722"/>
    </location>
</feature>
<evidence type="ECO:0000256" key="3">
    <source>
        <dbReference type="SAM" id="SignalP"/>
    </source>
</evidence>
<feature type="coiled-coil region" evidence="1">
    <location>
        <begin position="1076"/>
        <end position="1265"/>
    </location>
</feature>
<accession>A0A4V0K3V4</accession>
<feature type="signal peptide" evidence="3">
    <location>
        <begin position="1"/>
        <end position="23"/>
    </location>
</feature>
<dbReference type="EMBL" id="LK022882">
    <property type="protein sequence ID" value="VTZ67588.1"/>
    <property type="molecule type" value="Genomic_DNA"/>
</dbReference>
<dbReference type="Gene3D" id="6.10.250.560">
    <property type="match status" value="1"/>
</dbReference>
<dbReference type="NCBIfam" id="TIGR01612">
    <property type="entry name" value="235kDa-fam"/>
    <property type="match status" value="1"/>
</dbReference>
<feature type="region of interest" description="Disordered" evidence="2">
    <location>
        <begin position="2628"/>
        <end position="2659"/>
    </location>
</feature>
<dbReference type="VEuPathDB" id="PlasmoDB:PCHAS_0525200"/>
<proteinExistence type="predicted"/>
<feature type="coiled-coil region" evidence="1">
    <location>
        <begin position="2049"/>
        <end position="2076"/>
    </location>
</feature>
<feature type="compositionally biased region" description="Low complexity" evidence="2">
    <location>
        <begin position="2631"/>
        <end position="2646"/>
    </location>
</feature>
<feature type="domain" description="Rh5 coiled-coil" evidence="5">
    <location>
        <begin position="193"/>
        <end position="444"/>
    </location>
</feature>
<dbReference type="RefSeq" id="XP_016655260.1">
    <property type="nucleotide sequence ID" value="XM_016797399.1"/>
</dbReference>
<feature type="coiled-coil region" evidence="1">
    <location>
        <begin position="1479"/>
        <end position="1546"/>
    </location>
</feature>
<feature type="coiled-coil region" evidence="1">
    <location>
        <begin position="1348"/>
        <end position="1386"/>
    </location>
</feature>
<evidence type="ECO:0000256" key="1">
    <source>
        <dbReference type="SAM" id="Coils"/>
    </source>
</evidence>
<dbReference type="OrthoDB" id="386780at2759"/>
<feature type="coiled-coil region" evidence="1">
    <location>
        <begin position="1589"/>
        <end position="1676"/>
    </location>
</feature>
<keyword evidence="7" id="KW-1185">Reference proteome</keyword>